<name>A0A8M1KPN2_CLUHA</name>
<sequence>MGNISERFSNRNLHDDQYMFLSAIASSLSLGWLGTHEKAREVKVCQLALFPMLLNTAALQGDIVTLRTHIEQGADVTIPDNRGRTPLHLAAAESDCQTVRYLISKGSEINARDNAGETAIFDAVRCKNLEVVKFLYQEGAVLERSESDLGADMCCLAYLGDTEQMEAWKSAGVSFNLADIDGRTPLHVVHLNTFLIADVSVGDSFSPLLCSCVSLSLP</sequence>
<accession>A0A8M1KPN2</accession>
<dbReference type="PROSITE" id="PS50297">
    <property type="entry name" value="ANK_REP_REGION"/>
    <property type="match status" value="1"/>
</dbReference>
<proteinExistence type="predicted"/>
<dbReference type="SMART" id="SM00248">
    <property type="entry name" value="ANK"/>
    <property type="match status" value="2"/>
</dbReference>
<evidence type="ECO:0000256" key="3">
    <source>
        <dbReference type="PROSITE-ProRule" id="PRU00023"/>
    </source>
</evidence>
<dbReference type="OrthoDB" id="9995210at2759"/>
<dbReference type="Proteomes" id="UP000515152">
    <property type="component" value="Chromosome 8"/>
</dbReference>
<evidence type="ECO:0000313" key="5">
    <source>
        <dbReference type="RefSeq" id="XP_042564353.1"/>
    </source>
</evidence>
<evidence type="ECO:0000256" key="2">
    <source>
        <dbReference type="ARBA" id="ARBA00023043"/>
    </source>
</evidence>
<gene>
    <name evidence="5" type="primary">si:ch211-209a2.2</name>
</gene>
<dbReference type="PANTHER" id="PTHR24171">
    <property type="entry name" value="ANKYRIN REPEAT DOMAIN-CONTAINING PROTEIN 39-RELATED"/>
    <property type="match status" value="1"/>
</dbReference>
<dbReference type="PROSITE" id="PS50088">
    <property type="entry name" value="ANK_REPEAT"/>
    <property type="match status" value="1"/>
</dbReference>
<dbReference type="Pfam" id="PF12796">
    <property type="entry name" value="Ank_2"/>
    <property type="match status" value="1"/>
</dbReference>
<evidence type="ECO:0000313" key="4">
    <source>
        <dbReference type="Proteomes" id="UP000515152"/>
    </source>
</evidence>
<dbReference type="KEGG" id="char:122133073"/>
<feature type="repeat" description="ANK" evidence="3">
    <location>
        <begin position="82"/>
        <end position="114"/>
    </location>
</feature>
<reference evidence="5" key="1">
    <citation type="submission" date="2025-08" db="UniProtKB">
        <authorList>
            <consortium name="RefSeq"/>
        </authorList>
    </citation>
    <scope>IDENTIFICATION</scope>
</reference>
<dbReference type="GeneID" id="122133073"/>
<keyword evidence="1" id="KW-0677">Repeat</keyword>
<dbReference type="InterPro" id="IPR002110">
    <property type="entry name" value="Ankyrin_rpt"/>
</dbReference>
<dbReference type="AlphaFoldDB" id="A0A8M1KPN2"/>
<dbReference type="RefSeq" id="XP_042564353.1">
    <property type="nucleotide sequence ID" value="XM_042708419.1"/>
</dbReference>
<keyword evidence="4" id="KW-1185">Reference proteome</keyword>
<organism evidence="4 5">
    <name type="scientific">Clupea harengus</name>
    <name type="common">Atlantic herring</name>
    <dbReference type="NCBI Taxonomy" id="7950"/>
    <lineage>
        <taxon>Eukaryota</taxon>
        <taxon>Metazoa</taxon>
        <taxon>Chordata</taxon>
        <taxon>Craniata</taxon>
        <taxon>Vertebrata</taxon>
        <taxon>Euteleostomi</taxon>
        <taxon>Actinopterygii</taxon>
        <taxon>Neopterygii</taxon>
        <taxon>Teleostei</taxon>
        <taxon>Clupei</taxon>
        <taxon>Clupeiformes</taxon>
        <taxon>Clupeoidei</taxon>
        <taxon>Clupeidae</taxon>
        <taxon>Clupea</taxon>
    </lineage>
</organism>
<keyword evidence="2 3" id="KW-0040">ANK repeat</keyword>
<protein>
    <submittedName>
        <fullName evidence="5">L-asparaginase</fullName>
    </submittedName>
</protein>
<evidence type="ECO:0000256" key="1">
    <source>
        <dbReference type="ARBA" id="ARBA00022737"/>
    </source>
</evidence>